<accession>A0A392RP24</accession>
<evidence type="ECO:0000256" key="1">
    <source>
        <dbReference type="SAM" id="MobiDB-lite"/>
    </source>
</evidence>
<name>A0A392RP24_9FABA</name>
<dbReference type="EMBL" id="LXQA010251501">
    <property type="protein sequence ID" value="MCI38059.1"/>
    <property type="molecule type" value="Genomic_DNA"/>
</dbReference>
<protein>
    <submittedName>
        <fullName evidence="2">Uncharacterized protein</fullName>
    </submittedName>
</protein>
<proteinExistence type="predicted"/>
<evidence type="ECO:0000313" key="2">
    <source>
        <dbReference type="EMBL" id="MCI38059.1"/>
    </source>
</evidence>
<dbReference type="Proteomes" id="UP000265520">
    <property type="component" value="Unassembled WGS sequence"/>
</dbReference>
<keyword evidence="3" id="KW-1185">Reference proteome</keyword>
<reference evidence="2 3" key="1">
    <citation type="journal article" date="2018" name="Front. Plant Sci.">
        <title>Red Clover (Trifolium pratense) and Zigzag Clover (T. medium) - A Picture of Genomic Similarities and Differences.</title>
        <authorList>
            <person name="Dluhosova J."/>
            <person name="Istvanek J."/>
            <person name="Nedelnik J."/>
            <person name="Repkova J."/>
        </authorList>
    </citation>
    <scope>NUCLEOTIDE SEQUENCE [LARGE SCALE GENOMIC DNA]</scope>
    <source>
        <strain evidence="3">cv. 10/8</strain>
        <tissue evidence="2">Leaf</tissue>
    </source>
</reference>
<dbReference type="AlphaFoldDB" id="A0A392RP24"/>
<evidence type="ECO:0000313" key="3">
    <source>
        <dbReference type="Proteomes" id="UP000265520"/>
    </source>
</evidence>
<sequence>DKSQQKSTQVNLYNKGLRAAQHKPARGAAIQKQQYKTTQRCARRRLPLRAAQATLARSAAYRKGTGTTTQGCARRSTTLRAAQPPATFCRTRV</sequence>
<comment type="caution">
    <text evidence="2">The sequence shown here is derived from an EMBL/GenBank/DDBJ whole genome shotgun (WGS) entry which is preliminary data.</text>
</comment>
<feature type="non-terminal residue" evidence="2">
    <location>
        <position position="1"/>
    </location>
</feature>
<feature type="region of interest" description="Disordered" evidence="1">
    <location>
        <begin position="20"/>
        <end position="40"/>
    </location>
</feature>
<organism evidence="2 3">
    <name type="scientific">Trifolium medium</name>
    <dbReference type="NCBI Taxonomy" id="97028"/>
    <lineage>
        <taxon>Eukaryota</taxon>
        <taxon>Viridiplantae</taxon>
        <taxon>Streptophyta</taxon>
        <taxon>Embryophyta</taxon>
        <taxon>Tracheophyta</taxon>
        <taxon>Spermatophyta</taxon>
        <taxon>Magnoliopsida</taxon>
        <taxon>eudicotyledons</taxon>
        <taxon>Gunneridae</taxon>
        <taxon>Pentapetalae</taxon>
        <taxon>rosids</taxon>
        <taxon>fabids</taxon>
        <taxon>Fabales</taxon>
        <taxon>Fabaceae</taxon>
        <taxon>Papilionoideae</taxon>
        <taxon>50 kb inversion clade</taxon>
        <taxon>NPAAA clade</taxon>
        <taxon>Hologalegina</taxon>
        <taxon>IRL clade</taxon>
        <taxon>Trifolieae</taxon>
        <taxon>Trifolium</taxon>
    </lineage>
</organism>